<dbReference type="OrthoDB" id="5273928at2759"/>
<evidence type="ECO:0000313" key="1">
    <source>
        <dbReference type="EMBL" id="KAF7196165.1"/>
    </source>
</evidence>
<accession>A0A8H6VLI5</accession>
<evidence type="ECO:0000313" key="2">
    <source>
        <dbReference type="Proteomes" id="UP000660729"/>
    </source>
</evidence>
<reference evidence="1" key="1">
    <citation type="submission" date="2020-04" db="EMBL/GenBank/DDBJ databases">
        <title>Draft genome resource of the tomato pathogen Pseudocercospora fuligena.</title>
        <authorList>
            <person name="Zaccaron A."/>
        </authorList>
    </citation>
    <scope>NUCLEOTIDE SEQUENCE</scope>
    <source>
        <strain evidence="1">PF001</strain>
    </source>
</reference>
<organism evidence="1 2">
    <name type="scientific">Pseudocercospora fuligena</name>
    <dbReference type="NCBI Taxonomy" id="685502"/>
    <lineage>
        <taxon>Eukaryota</taxon>
        <taxon>Fungi</taxon>
        <taxon>Dikarya</taxon>
        <taxon>Ascomycota</taxon>
        <taxon>Pezizomycotina</taxon>
        <taxon>Dothideomycetes</taxon>
        <taxon>Dothideomycetidae</taxon>
        <taxon>Mycosphaerellales</taxon>
        <taxon>Mycosphaerellaceae</taxon>
        <taxon>Pseudocercospora</taxon>
    </lineage>
</organism>
<keyword evidence="2" id="KW-1185">Reference proteome</keyword>
<dbReference type="Proteomes" id="UP000660729">
    <property type="component" value="Unassembled WGS sequence"/>
</dbReference>
<dbReference type="EMBL" id="JABCIY010000031">
    <property type="protein sequence ID" value="KAF7196165.1"/>
    <property type="molecule type" value="Genomic_DNA"/>
</dbReference>
<name>A0A8H6VLI5_9PEZI</name>
<gene>
    <name evidence="1" type="ORF">HII31_02566</name>
</gene>
<dbReference type="AlphaFoldDB" id="A0A8H6VLI5"/>
<sequence length="375" mass="42900">MPFDKDSGLVFKEDIIRLPRCQHDVEHNSRYVKQRQQSTLEYGTSSLSTTAVNTLLNNMSNLEAEALRPLPKHIIEKLWSAVTRAGADSLHAWQVFAKTGHLGCKSVKTFRISCNQCSRRLLGLAEKIPLRSQVSWLTTLTICESAYDISQIMGLTKLDSLQNLHIRSNRPPSQSQETIFSDRLLRALGIEARHHGALPRLQRLFVDNQRDVTLNSLQYLNDFPALSLFCAHDCSFPKHETLKSYMQGTGWHLDQGHDVAESLYHYMTLKHVNNSTMFPWPTSVRRFLQYQHGRMPQNDRPMLDIEVVPQCLSMSYRSPISLAFNAFLYRVVCFLRDEDRAITAQTLPAPEPPAKRRKLGNKKSRAFDDLLHGLT</sequence>
<proteinExistence type="predicted"/>
<protein>
    <submittedName>
        <fullName evidence="1">Uncharacterized protein</fullName>
    </submittedName>
</protein>
<comment type="caution">
    <text evidence="1">The sequence shown here is derived from an EMBL/GenBank/DDBJ whole genome shotgun (WGS) entry which is preliminary data.</text>
</comment>